<organism evidence="2 3">
    <name type="scientific">Streptomyces cinnamoneus</name>
    <name type="common">Streptoverticillium cinnamoneum</name>
    <dbReference type="NCBI Taxonomy" id="53446"/>
    <lineage>
        <taxon>Bacteria</taxon>
        <taxon>Bacillati</taxon>
        <taxon>Actinomycetota</taxon>
        <taxon>Actinomycetes</taxon>
        <taxon>Kitasatosporales</taxon>
        <taxon>Streptomycetaceae</taxon>
        <taxon>Streptomyces</taxon>
        <taxon>Streptomyces cinnamoneus group</taxon>
    </lineage>
</organism>
<name>A0A918TZA3_STRCJ</name>
<evidence type="ECO:0000313" key="3">
    <source>
        <dbReference type="Proteomes" id="UP000646244"/>
    </source>
</evidence>
<feature type="chain" id="PRO_5037298656" description="Secreted protein" evidence="1">
    <location>
        <begin position="30"/>
        <end position="203"/>
    </location>
</feature>
<proteinExistence type="predicted"/>
<dbReference type="EMBL" id="BMVB01000030">
    <property type="protein sequence ID" value="GHC70458.1"/>
    <property type="molecule type" value="Genomic_DNA"/>
</dbReference>
<keyword evidence="1" id="KW-0732">Signal</keyword>
<reference evidence="2" key="2">
    <citation type="submission" date="2020-09" db="EMBL/GenBank/DDBJ databases">
        <authorList>
            <person name="Sun Q."/>
            <person name="Ohkuma M."/>
        </authorList>
    </citation>
    <scope>NUCLEOTIDE SEQUENCE</scope>
    <source>
        <strain evidence="2">JCM 4633</strain>
    </source>
</reference>
<feature type="signal peptide" evidence="1">
    <location>
        <begin position="1"/>
        <end position="29"/>
    </location>
</feature>
<dbReference type="RefSeq" id="WP_190112772.1">
    <property type="nucleotide sequence ID" value="NZ_BMVB01000030.1"/>
</dbReference>
<comment type="caution">
    <text evidence="2">The sequence shown here is derived from an EMBL/GenBank/DDBJ whole genome shotgun (WGS) entry which is preliminary data.</text>
</comment>
<accession>A0A918TZA3</accession>
<evidence type="ECO:0000256" key="1">
    <source>
        <dbReference type="SAM" id="SignalP"/>
    </source>
</evidence>
<sequence>MKLKARLVAPVAACAFVATGMLGAGAAQAAVPVVPVAAGPAAHVAQGVAQLSLQQLTELVTLRVHLEYPNAKLMLADGSAPGGRTQDVSKVTDWRFVFNTADRQSAVKSVQVKATLNGEVGPLTTYRAPWGGVAAIDGPTYLSPAQAYDILKRAGHGDAYQYVSLVKPLVAKPHLQYHFSNIRGGCDGYAVNVDDQVVNPICG</sequence>
<evidence type="ECO:0008006" key="4">
    <source>
        <dbReference type="Google" id="ProtNLM"/>
    </source>
</evidence>
<protein>
    <recommendedName>
        <fullName evidence="4">Secreted protein</fullName>
    </recommendedName>
</protein>
<dbReference type="AlphaFoldDB" id="A0A918TZA3"/>
<reference evidence="2" key="1">
    <citation type="journal article" date="2014" name="Int. J. Syst. Evol. Microbiol.">
        <title>Complete genome sequence of Corynebacterium casei LMG S-19264T (=DSM 44701T), isolated from a smear-ripened cheese.</title>
        <authorList>
            <consortium name="US DOE Joint Genome Institute (JGI-PGF)"/>
            <person name="Walter F."/>
            <person name="Albersmeier A."/>
            <person name="Kalinowski J."/>
            <person name="Ruckert C."/>
        </authorList>
    </citation>
    <scope>NUCLEOTIDE SEQUENCE</scope>
    <source>
        <strain evidence="2">JCM 4633</strain>
    </source>
</reference>
<dbReference type="Proteomes" id="UP000646244">
    <property type="component" value="Unassembled WGS sequence"/>
</dbReference>
<evidence type="ECO:0000313" key="2">
    <source>
        <dbReference type="EMBL" id="GHC70458.1"/>
    </source>
</evidence>
<gene>
    <name evidence="2" type="ORF">GCM10010507_56590</name>
</gene>